<dbReference type="RefSeq" id="WP_244723441.1">
    <property type="nucleotide sequence ID" value="NZ_CP095072.1"/>
</dbReference>
<dbReference type="InterPro" id="IPR032834">
    <property type="entry name" value="NatK-like_C"/>
</dbReference>
<accession>A0ABY4F248</accession>
<organism evidence="2 3">
    <name type="scientific">Gracilibacillus caseinilyticus</name>
    <dbReference type="NCBI Taxonomy" id="2932256"/>
    <lineage>
        <taxon>Bacteria</taxon>
        <taxon>Bacillati</taxon>
        <taxon>Bacillota</taxon>
        <taxon>Bacilli</taxon>
        <taxon>Bacillales</taxon>
        <taxon>Bacillaceae</taxon>
        <taxon>Gracilibacillus</taxon>
    </lineage>
</organism>
<keyword evidence="2" id="KW-0547">Nucleotide-binding</keyword>
<name>A0ABY4F248_9BACI</name>
<dbReference type="SUPFAM" id="SSF55874">
    <property type="entry name" value="ATPase domain of HSP90 chaperone/DNA topoisomerase II/histidine kinase"/>
    <property type="match status" value="1"/>
</dbReference>
<dbReference type="EMBL" id="CP095072">
    <property type="protein sequence ID" value="UOQ50148.1"/>
    <property type="molecule type" value="Genomic_DNA"/>
</dbReference>
<feature type="domain" description="Sensor histidine kinase NatK-like C-terminal" evidence="1">
    <location>
        <begin position="8"/>
        <end position="50"/>
    </location>
</feature>
<keyword evidence="3" id="KW-1185">Reference proteome</keyword>
<sequence>MRFYTEVTSRTNTESSGLGLYLSKQIIEKMNGTMEAKLQDEWFVLEIYIPLDKVRFRKT</sequence>
<proteinExistence type="predicted"/>
<dbReference type="Proteomes" id="UP000831782">
    <property type="component" value="Chromosome"/>
</dbReference>
<dbReference type="GO" id="GO:0005524">
    <property type="term" value="F:ATP binding"/>
    <property type="evidence" value="ECO:0007669"/>
    <property type="project" value="UniProtKB-KW"/>
</dbReference>
<dbReference type="Pfam" id="PF14501">
    <property type="entry name" value="HATPase_c_5"/>
    <property type="match status" value="1"/>
</dbReference>
<protein>
    <submittedName>
        <fullName evidence="2">ATP-binding protein</fullName>
    </submittedName>
</protein>
<dbReference type="InterPro" id="IPR036890">
    <property type="entry name" value="HATPase_C_sf"/>
</dbReference>
<gene>
    <name evidence="2" type="ORF">MUN88_08870</name>
</gene>
<keyword evidence="2" id="KW-0067">ATP-binding</keyword>
<reference evidence="2 3" key="1">
    <citation type="submission" date="2022-04" db="EMBL/GenBank/DDBJ databases">
        <title>Gracilibacillus sp. isolated from saltern.</title>
        <authorList>
            <person name="Won M."/>
            <person name="Lee C.-M."/>
            <person name="Woen H.-Y."/>
            <person name="Kwon S.-W."/>
        </authorList>
    </citation>
    <scope>NUCLEOTIDE SEQUENCE [LARGE SCALE GENOMIC DNA]</scope>
    <source>
        <strain evidence="2 3">SSWR10-1</strain>
    </source>
</reference>
<evidence type="ECO:0000313" key="3">
    <source>
        <dbReference type="Proteomes" id="UP000831782"/>
    </source>
</evidence>
<dbReference type="Gene3D" id="3.30.565.10">
    <property type="entry name" value="Histidine kinase-like ATPase, C-terminal domain"/>
    <property type="match status" value="1"/>
</dbReference>
<evidence type="ECO:0000313" key="2">
    <source>
        <dbReference type="EMBL" id="UOQ50148.1"/>
    </source>
</evidence>
<evidence type="ECO:0000259" key="1">
    <source>
        <dbReference type="Pfam" id="PF14501"/>
    </source>
</evidence>